<organism evidence="2 3">
    <name type="scientific">Alicyclobacillus dauci</name>
    <dbReference type="NCBI Taxonomy" id="1475485"/>
    <lineage>
        <taxon>Bacteria</taxon>
        <taxon>Bacillati</taxon>
        <taxon>Bacillota</taxon>
        <taxon>Bacilli</taxon>
        <taxon>Bacillales</taxon>
        <taxon>Alicyclobacillaceae</taxon>
        <taxon>Alicyclobacillus</taxon>
    </lineage>
</organism>
<dbReference type="EMBL" id="CP104064">
    <property type="protein sequence ID" value="WAH35270.1"/>
    <property type="molecule type" value="Genomic_DNA"/>
</dbReference>
<evidence type="ECO:0000313" key="2">
    <source>
        <dbReference type="EMBL" id="WAH35270.1"/>
    </source>
</evidence>
<proteinExistence type="predicted"/>
<reference evidence="2" key="1">
    <citation type="submission" date="2022-08" db="EMBL/GenBank/DDBJ databases">
        <title>Alicyclobacillus dauci DSM2870, complete genome.</title>
        <authorList>
            <person name="Wang Q."/>
            <person name="Cai R."/>
            <person name="Wang Z."/>
        </authorList>
    </citation>
    <scope>NUCLEOTIDE SEQUENCE</scope>
    <source>
        <strain evidence="2">DSM 28700</strain>
    </source>
</reference>
<keyword evidence="3" id="KW-1185">Reference proteome</keyword>
<name>A0ABY6YZX6_9BACL</name>
<gene>
    <name evidence="2" type="ORF">NZD86_13220</name>
</gene>
<evidence type="ECO:0000256" key="1">
    <source>
        <dbReference type="SAM" id="MobiDB-lite"/>
    </source>
</evidence>
<evidence type="ECO:0000313" key="3">
    <source>
        <dbReference type="Proteomes" id="UP001164803"/>
    </source>
</evidence>
<protein>
    <submittedName>
        <fullName evidence="2">Uncharacterized protein</fullName>
    </submittedName>
</protein>
<accession>A0ABY6YZX6</accession>
<feature type="compositionally biased region" description="Basic and acidic residues" evidence="1">
    <location>
        <begin position="107"/>
        <end position="121"/>
    </location>
</feature>
<dbReference type="RefSeq" id="WP_268042343.1">
    <property type="nucleotide sequence ID" value="NZ_CP104064.1"/>
</dbReference>
<sequence>MLFGWRRKRIEEEVLQRLDRIAQVLAVVSDKVSEHKVQITIETLHVDKASLEQLSFKLDHLDIDELSGSLNLGNNFGTDINRVQKDVQVRKDKLDEKQNTTAQSEPESVRSGRMEKHEHGYKVSLHN</sequence>
<dbReference type="Proteomes" id="UP001164803">
    <property type="component" value="Chromosome"/>
</dbReference>
<feature type="region of interest" description="Disordered" evidence="1">
    <location>
        <begin position="91"/>
        <end position="127"/>
    </location>
</feature>